<evidence type="ECO:0000256" key="2">
    <source>
        <dbReference type="SAM" id="MobiDB-lite"/>
    </source>
</evidence>
<sequence length="2797" mass="306779">MTSSPAGAQVLPLQIVQDSTTYNLQSTNGVPLSHVVGSPPGSDGRAPEVPPATGKQYSSLLSLGGAVNDTAPADSTESATFVLKRVQIGAPFLNRPITYLFGSVVAVPETDQTGVLLSDTAEGLLYWDAEPYTENSHENEGYYWSPHSGEVYTVQPGPMNITWRKRVPFAQGAEPAYVNELGSKSFVTNGANVYLLYTQQYLVSGSPVKKPKNMYWTEKSFLSRGKPVQIPGGSVGAVNIVYNEVTFPQSVAEEYKAIGDTSPATNALPELRTLWYNQQQGYLYAYNVEGRVFVELLGDLRDDNVTREQLGFEIVDVYRQAQPVDEWTELGERIHPPFPDTVDEVTPEPLNQLNALNFAYRHVIEGSAQVEYYAARKTLNQSDLQIFWMEEGVASIRWPKRLARYELDWPTDIGSYSHYVRPDAPTDEEALATAVQLNPDNVPFIQYQDPFDRPRAKISPTSAFYTMLDSTVPAHRTLLRFSSGDNIAFQRVYSWLDDNLKGTNFADTIVEDLQAWQDYTNYPAVYAEYLEEYAEYLVNFGNYTNYISDVTRGVNGDWSLFVSDDVSGSEGGSISNWSLEVISYLENEDVYLTNTFSQATPILIPAPEATASPYPSVVAVSGLTGAVVQIKVHLQDISHAWLNDWDIFLASPSGRGCALLSDAGGGGAIISGLNLSFEDQAISVPVSTPASGTYRPTDYQAGESLPPGVPGPTVSRLDELLDPVYEMPAVPEAPANASSPWVNTPGSPRILFETVYVGQRIEAPVGEDDQAGYLNPEIGTSYHPEAYIDPFSAGFEAAALGAIIPVNAIPGANKLEAWWFRKNTGNAGYNAGDGAKGFSPIYWPSAIGRYTIEWPDQAPEIILASNEGGGALSSLQAKGSIYTQNDPELHGYNPNEEHAIMSGGTPFATRDDLNITTGPDYSSKPYVLLDYVEGDLRPAMLVFKVLREKPAEGFVFDYIVPAGQLLQAPMPLPLLPKPVEGTGETAVNYNTEPASVGDLPGNWATADNTNTYAHYIGFTYRDRKDDFWVYRGPHAGRPELAAGSFNEAGGTFDPLPDAVAVMNEPFRYVVHASRQDQYLDLSVENLPGWMSIEGLALVGTPSTNEAGYSDTLSLLIEDRYEGDMVTNQLSLSVSSNLSTMAQGALVLNSTNGYTGSVTTFSNRPPFLAASPSPTNSFTMRYYYKTMEGFAWPGVEHPPETGSIVPYLRPYNEGTGQYVGDGASADTAALEIVYRPVWPVTDPKDSAKPLPLLPYGATLAKPAYNLPGVRDWRTAKMLYQQSIASDLVSEQYSAILHDPTVFKLSDISGQGLDSLPGGVKTEYYLGKIYFPNLPPHLGQRLFFDPDRGANGSLVLKGEYKEETLGRDYLQLNLLRGGDLDAVLALCPDADPDKVAWDAVVMALSTVVETFHEDPLQPGSYIPDELLTYSAGYRDIVEIVDDNIPRDSYAVSAIGPGSGYVTMVESGGDAFTEPGDPVALHVFKVGGDELDPGELKVIAAENPLSELLTFQHTADLGGHSDEFEYEWKIGAPVDGFPPADPSGYLDLVSGDDITRYTLGGAGIQALGDNYVIMRYRARKPGHPLYNQWSEWTDPALAEGWIKRVLAGINPFNQRVTDLFNNRVNTDVSILTQAGPRWEGDIALNLETINDYGLIEIYETVLRRGRSLSIESGYNYGPANDALLLAAGYLSDLYMMLGNEAWADAANPTIGIGTADNTYGDIATALFSFKGQQASLLDEELALLRGRDDVFQPGVEVTPVYNRLIWNYTRGIDAGESIYALNYNIQENPNDDPDGVIDAEDAAYMYPQGHGDAYGHYLTALKGYYSLLMNSKFDWVPRIEAVNILGKPVSVDYQDERKFAAAAAAVSRSGQQVFDLTWRQDYAPVDKVGWSQFSDTRENEQRTYTAPGAETNAVTRHWGMDQWASRVGQGSYLNWVVGNAIVPYEDPDPSHEGIQKVDRTTVAELSELPVLADDLQISMDNAESGVSPLGVPEDSVVFDIDPNVVGASGETHFEQVYSRATVALKNALVAFDDAKDVTRLMRSEQDSLVNLQNRIAEQELAYRNALIELYGTPYTDDMGPGKTWNQEYDGPDLVHYMYVENPEQDFESLWNYPGNIAEAYTFSLGVQDLPADFQDNYGYDALNIFDGEDPTTEVIAYHIGSNGYLEKPSGWTGQRASPGQVQQVISKEIAARNQLYEALYGQDGTKAVLKRQLTVLEGEISKQKEIREYNESLLIADEVLEKAQIANAIFQSLQDNLEFATEEAEETSLELVPDSFIAGLAAGGDVGFAASGAIKTISASIKIGFRVAAVIRESVIQSLEGATSSARRWTEFNSIQPLERDIAMRDAVASITDILIDMQDQLWGINKSAREYEDAQQVTRAVIASGDRLLEEREIFRKRSAALVQGYRTRDAAFRIFRNEKLERYKTLFDLAARYSLLAANAYDYETGLLGSDEGRDFAARIIQSRALGVVSSDGTPQFAGSNTGDPGLSSALAEMKADWDVVKTRLGFNNPDSYGTTVSLRQELFRLKKDDEGDARWKEILHLARKRDLMEDGDIRRHCMQIANDDGLPVPGIVLEFSTTIQDGYNLFGKPLAAGDHAFSSSSFATKIHAAGLALEGYVGMDDPAANEGSGESPDDPDTSYLNPDGLSATPYVYLIPVGADSMRSPPLGDADEIRSWIVNDVALPMPFNIGSSDFSVTPMYQSGDTLSETMFSVRKHPAFRPVSDASLFSPDIYVGSGGLARSQYTSNRLIARSVWNTRWKIVIPGKTLLNDEEEGLSRLIRALEDIKIHFVTYSYSGN</sequence>
<reference evidence="3 4" key="1">
    <citation type="journal article" date="2024" name="Appl. Environ. Microbiol.">
        <title>Pontiella agarivorans sp. nov., a novel marine anaerobic bacterium capable of degrading macroalgal polysaccharides and fixing nitrogen.</title>
        <authorList>
            <person name="Liu N."/>
            <person name="Kivenson V."/>
            <person name="Peng X."/>
            <person name="Cui Z."/>
            <person name="Lankiewicz T.S."/>
            <person name="Gosselin K.M."/>
            <person name="English C.J."/>
            <person name="Blair E.M."/>
            <person name="O'Malley M.A."/>
            <person name="Valentine D.L."/>
        </authorList>
    </citation>
    <scope>NUCLEOTIDE SEQUENCE [LARGE SCALE GENOMIC DNA]</scope>
    <source>
        <strain evidence="3 4">NLcol2</strain>
    </source>
</reference>
<evidence type="ECO:0000313" key="3">
    <source>
        <dbReference type="EMBL" id="MDZ8119881.1"/>
    </source>
</evidence>
<dbReference type="Proteomes" id="UP001290861">
    <property type="component" value="Unassembled WGS sequence"/>
</dbReference>
<feature type="coiled-coil region" evidence="1">
    <location>
        <begin position="2240"/>
        <end position="2267"/>
    </location>
</feature>
<dbReference type="SUPFAM" id="SSF49313">
    <property type="entry name" value="Cadherin-like"/>
    <property type="match status" value="1"/>
</dbReference>
<keyword evidence="1" id="KW-0175">Coiled coil</keyword>
<dbReference type="EMBL" id="JARVCO010000012">
    <property type="protein sequence ID" value="MDZ8119881.1"/>
    <property type="molecule type" value="Genomic_DNA"/>
</dbReference>
<name>A0ABU5N0K3_9BACT</name>
<keyword evidence="4" id="KW-1185">Reference proteome</keyword>
<feature type="coiled-coil region" evidence="1">
    <location>
        <begin position="2031"/>
        <end position="2065"/>
    </location>
</feature>
<organism evidence="3 4">
    <name type="scientific">Pontiella agarivorans</name>
    <dbReference type="NCBI Taxonomy" id="3038953"/>
    <lineage>
        <taxon>Bacteria</taxon>
        <taxon>Pseudomonadati</taxon>
        <taxon>Kiritimatiellota</taxon>
        <taxon>Kiritimatiellia</taxon>
        <taxon>Kiritimatiellales</taxon>
        <taxon>Pontiellaceae</taxon>
        <taxon>Pontiella</taxon>
    </lineage>
</organism>
<dbReference type="InterPro" id="IPR015919">
    <property type="entry name" value="Cadherin-like_sf"/>
</dbReference>
<proteinExistence type="predicted"/>
<protein>
    <submittedName>
        <fullName evidence="3">Uncharacterized protein</fullName>
    </submittedName>
</protein>
<evidence type="ECO:0000313" key="4">
    <source>
        <dbReference type="Proteomes" id="UP001290861"/>
    </source>
</evidence>
<comment type="caution">
    <text evidence="3">The sequence shown here is derived from an EMBL/GenBank/DDBJ whole genome shotgun (WGS) entry which is preliminary data.</text>
</comment>
<evidence type="ECO:0000256" key="1">
    <source>
        <dbReference type="SAM" id="Coils"/>
    </source>
</evidence>
<feature type="region of interest" description="Disordered" evidence="2">
    <location>
        <begin position="2620"/>
        <end position="2640"/>
    </location>
</feature>
<accession>A0ABU5N0K3</accession>
<gene>
    <name evidence="3" type="ORF">P9H32_14725</name>
</gene>